<feature type="region of interest" description="Disordered" evidence="6">
    <location>
        <begin position="791"/>
        <end position="833"/>
    </location>
</feature>
<evidence type="ECO:0000259" key="7">
    <source>
        <dbReference type="PROSITE" id="PS50178"/>
    </source>
</evidence>
<keyword evidence="9" id="KW-1185">Reference proteome</keyword>
<dbReference type="Pfam" id="PF01363">
    <property type="entry name" value="FYVE"/>
    <property type="match status" value="1"/>
</dbReference>
<comment type="similarity">
    <text evidence="1">Belongs to the lst-2 family.</text>
</comment>
<dbReference type="Proteomes" id="UP001634394">
    <property type="component" value="Unassembled WGS sequence"/>
</dbReference>
<evidence type="ECO:0000313" key="8">
    <source>
        <dbReference type="EMBL" id="KAL3863867.1"/>
    </source>
</evidence>
<keyword evidence="2" id="KW-0479">Metal-binding</keyword>
<organism evidence="8 9">
    <name type="scientific">Sinanodonta woodiana</name>
    <name type="common">Chinese pond mussel</name>
    <name type="synonym">Anodonta woodiana</name>
    <dbReference type="NCBI Taxonomy" id="1069815"/>
    <lineage>
        <taxon>Eukaryota</taxon>
        <taxon>Metazoa</taxon>
        <taxon>Spiralia</taxon>
        <taxon>Lophotrochozoa</taxon>
        <taxon>Mollusca</taxon>
        <taxon>Bivalvia</taxon>
        <taxon>Autobranchia</taxon>
        <taxon>Heteroconchia</taxon>
        <taxon>Palaeoheterodonta</taxon>
        <taxon>Unionida</taxon>
        <taxon>Unionoidea</taxon>
        <taxon>Unionidae</taxon>
        <taxon>Unioninae</taxon>
        <taxon>Sinanodonta</taxon>
    </lineage>
</organism>
<protein>
    <recommendedName>
        <fullName evidence="7">FYVE-type domain-containing protein</fullName>
    </recommendedName>
</protein>
<dbReference type="PANTHER" id="PTHR46465">
    <property type="entry name" value="LATERAL SIGNALING TARGET PROTEIN 2 HOMOLOG"/>
    <property type="match status" value="1"/>
</dbReference>
<dbReference type="InterPro" id="IPR011011">
    <property type="entry name" value="Znf_FYVE_PHD"/>
</dbReference>
<dbReference type="SUPFAM" id="SSF57903">
    <property type="entry name" value="FYVE/PHD zinc finger"/>
    <property type="match status" value="1"/>
</dbReference>
<keyword evidence="3 5" id="KW-0863">Zinc-finger</keyword>
<dbReference type="SMART" id="SM00064">
    <property type="entry name" value="FYVE"/>
    <property type="match status" value="1"/>
</dbReference>
<feature type="domain" description="FYVE-type" evidence="7">
    <location>
        <begin position="829"/>
        <end position="884"/>
    </location>
</feature>
<dbReference type="InterPro" id="IPR000306">
    <property type="entry name" value="Znf_FYVE"/>
</dbReference>
<sequence>MQKTDTSHLAQFYFADEELNSVAAELDSFDGRKDPERCTNLVNKLRACQDQVLTIIQKIMEEAIPGKRASRDYRIKFPDDVLQESLAGQLWFGAECLAAGSSIMNREVESASMRPLARALTKNLDSLRCILREQSLRNINEYSERIREALVIFDKLFAEFELSYVSAMVPVKTMKEHDMVQEITVLFSETVQRYLKLGLLSQEMIDDCDPALMFTIPRLAIVCGLIVYPEGPLNADMEPSNMSEMFRPFQTLLYKIRELMYILNAKEFSTLEKALSSTDEPDLLSSPEAHAEHFSQIDQGFDEGSQEHQSAVEYVSSLLGNDNTPILVHSPNSGSPVTPVNQMTQTLLTMSNSPSVMTIVDLGESLNELTCSEHDDMDVILNLNKSESHDSGLHSENVSTSDTVTLEAGLVNSSCDNNLDTVHNKRTSSDCSYDEREAAMSGWNGASGMDDSWISEGACLKSCCRPEIDSGVHKMCRGIVESVLDNVFESADLPGSVSNSPPPYVRHISWQYNVQFEIPRISVSNREICSQTDASGHETGSLSSDGTITSENSDTGVIENDHAHSDQSDPEIVLKLLHDLASNDHHIEDQRIPINLDRERFTQGTEEDLSLLQPRPSLCAGSRPKLKKDRASSRGSLERIHCRTGARDAYTSNIECLEQPRIQRLQYTESISSCSSYRSISSVCSECDCDKESSGLSSETSSYNSECNDDEEIALAIQAAELASRNEARSRFRNSGDLIHRLFVCISGVADQLQTNYASDLRHILKSVFDMNCSDSTKSLSVVVSHVAQDSHSSQAEEINPQAQQGPQRRHQRPNNQQRQEDPPPWVPDEQSTTCTSCRAPFTVFRRRHHCRNCGKIFCARCSANAVPLPHYGHMKPVRVCNRCVMFNVTPFTVDE</sequence>
<dbReference type="InterPro" id="IPR013083">
    <property type="entry name" value="Znf_RING/FYVE/PHD"/>
</dbReference>
<dbReference type="CDD" id="cd15731">
    <property type="entry name" value="FYVE_LST2"/>
    <property type="match status" value="1"/>
</dbReference>
<keyword evidence="4" id="KW-0862">Zinc</keyword>
<dbReference type="InterPro" id="IPR051118">
    <property type="entry name" value="LST-2"/>
</dbReference>
<evidence type="ECO:0000256" key="2">
    <source>
        <dbReference type="ARBA" id="ARBA00022723"/>
    </source>
</evidence>
<evidence type="ECO:0000313" key="9">
    <source>
        <dbReference type="Proteomes" id="UP001634394"/>
    </source>
</evidence>
<evidence type="ECO:0000256" key="6">
    <source>
        <dbReference type="SAM" id="MobiDB-lite"/>
    </source>
</evidence>
<evidence type="ECO:0000256" key="5">
    <source>
        <dbReference type="PROSITE-ProRule" id="PRU00091"/>
    </source>
</evidence>
<evidence type="ECO:0000256" key="3">
    <source>
        <dbReference type="ARBA" id="ARBA00022771"/>
    </source>
</evidence>
<feature type="region of interest" description="Disordered" evidence="6">
    <location>
        <begin position="532"/>
        <end position="555"/>
    </location>
</feature>
<accession>A0ABD3VQK3</accession>
<dbReference type="Gene3D" id="3.30.40.10">
    <property type="entry name" value="Zinc/RING finger domain, C3HC4 (zinc finger)"/>
    <property type="match status" value="1"/>
</dbReference>
<dbReference type="AlphaFoldDB" id="A0ABD3VQK3"/>
<dbReference type="GO" id="GO:0008270">
    <property type="term" value="F:zinc ion binding"/>
    <property type="evidence" value="ECO:0007669"/>
    <property type="project" value="UniProtKB-KW"/>
</dbReference>
<dbReference type="PANTHER" id="PTHR46465:SF2">
    <property type="entry name" value="LATERAL SIGNALING TARGET PROTEIN 2 HOMOLOG"/>
    <property type="match status" value="1"/>
</dbReference>
<evidence type="ECO:0000256" key="4">
    <source>
        <dbReference type="ARBA" id="ARBA00022833"/>
    </source>
</evidence>
<gene>
    <name evidence="8" type="ORF">ACJMK2_005594</name>
</gene>
<evidence type="ECO:0000256" key="1">
    <source>
        <dbReference type="ARBA" id="ARBA00008755"/>
    </source>
</evidence>
<dbReference type="PROSITE" id="PS50178">
    <property type="entry name" value="ZF_FYVE"/>
    <property type="match status" value="1"/>
</dbReference>
<comment type="caution">
    <text evidence="8">The sequence shown here is derived from an EMBL/GenBank/DDBJ whole genome shotgun (WGS) entry which is preliminary data.</text>
</comment>
<dbReference type="InterPro" id="IPR043269">
    <property type="entry name" value="FYVE_LST2"/>
</dbReference>
<name>A0ABD3VQK3_SINWO</name>
<proteinExistence type="inferred from homology"/>
<dbReference type="EMBL" id="JBJQND010000010">
    <property type="protein sequence ID" value="KAL3863867.1"/>
    <property type="molecule type" value="Genomic_DNA"/>
</dbReference>
<dbReference type="InterPro" id="IPR017455">
    <property type="entry name" value="Znf_FYVE-rel"/>
</dbReference>
<reference evidence="8 9" key="1">
    <citation type="submission" date="2024-11" db="EMBL/GenBank/DDBJ databases">
        <title>Chromosome-level genome assembly of the freshwater bivalve Anodonta woodiana.</title>
        <authorList>
            <person name="Chen X."/>
        </authorList>
    </citation>
    <scope>NUCLEOTIDE SEQUENCE [LARGE SCALE GENOMIC DNA]</scope>
    <source>
        <strain evidence="8">MN2024</strain>
        <tissue evidence="8">Gills</tissue>
    </source>
</reference>